<dbReference type="GeneID" id="66992035"/>
<evidence type="ECO:0000313" key="5">
    <source>
        <dbReference type="Proteomes" id="UP000465221"/>
    </source>
</evidence>
<evidence type="ECO:0000256" key="1">
    <source>
        <dbReference type="SAM" id="SignalP"/>
    </source>
</evidence>
<gene>
    <name evidence="3" type="ORF">Aud_004559</name>
    <name evidence="2" type="ORF">IFM46972_00500</name>
</gene>
<organism evidence="3 4">
    <name type="scientific">Aspergillus udagawae</name>
    <dbReference type="NCBI Taxonomy" id="91492"/>
    <lineage>
        <taxon>Eukaryota</taxon>
        <taxon>Fungi</taxon>
        <taxon>Dikarya</taxon>
        <taxon>Ascomycota</taxon>
        <taxon>Pezizomycotina</taxon>
        <taxon>Eurotiomycetes</taxon>
        <taxon>Eurotiomycetidae</taxon>
        <taxon>Eurotiales</taxon>
        <taxon>Aspergillaceae</taxon>
        <taxon>Aspergillus</taxon>
        <taxon>Aspergillus subgen. Fumigati</taxon>
    </lineage>
</organism>
<dbReference type="RefSeq" id="XP_043145434.1">
    <property type="nucleotide sequence ID" value="XM_043289499.1"/>
</dbReference>
<evidence type="ECO:0000313" key="2">
    <source>
        <dbReference type="EMBL" id="GFF22916.1"/>
    </source>
</evidence>
<reference evidence="3" key="3">
    <citation type="submission" date="2021-01" db="EMBL/GenBank/DDBJ databases">
        <title>Pan-genome distribution and transcriptional activeness of fungal secondary metabolism genes in Aspergillus section Fumigati.</title>
        <authorList>
            <person name="Takahashi H."/>
            <person name="Umemura M."/>
            <person name="Ninomiya A."/>
            <person name="Kusuya Y."/>
            <person name="Urayama S."/>
            <person name="Shimizu M."/>
            <person name="Watanabe A."/>
            <person name="Kamei K."/>
            <person name="Yaguchi T."/>
            <person name="Hagiwara D."/>
        </authorList>
    </citation>
    <scope>NUCLEOTIDE SEQUENCE</scope>
    <source>
        <strain evidence="3">IFM 46973</strain>
    </source>
</reference>
<sequence length="187" mass="19979">MLLHLGTIFFSLLLTVLPAIAHAGSNDASLDEGGVFIPNVIEPVYNSNILSKRQNNNYFNCTAQCTLTDGVYGGASDVCIDIEHGATDDPNRRGASLTMIRSTVTAGRNININLVDRNQNGLVVLWLEDVTLTANGTVNLNLGDNGCLADDCEVIVYMRNVTVRSGATGQTTTVGDAIYSSRLDKGK</sequence>
<reference evidence="2 5" key="2">
    <citation type="submission" date="2020-01" db="EMBL/GenBank/DDBJ databases">
        <title>Draft genome sequence of Aspergillus udagawae IFM 46972.</title>
        <authorList>
            <person name="Takahashi H."/>
            <person name="Yaguchi T."/>
        </authorList>
    </citation>
    <scope>NUCLEOTIDE SEQUENCE [LARGE SCALE GENOMIC DNA]</scope>
    <source>
        <strain evidence="2 5">IFM 46972</strain>
    </source>
</reference>
<keyword evidence="1" id="KW-0732">Signal</keyword>
<dbReference type="EMBL" id="BBXM02000003">
    <property type="protein sequence ID" value="GIC88168.1"/>
    <property type="molecule type" value="Genomic_DNA"/>
</dbReference>
<proteinExistence type="predicted"/>
<accession>A0A8E0UY54</accession>
<dbReference type="OrthoDB" id="4526552at2759"/>
<comment type="caution">
    <text evidence="3">The sequence shown here is derived from an EMBL/GenBank/DDBJ whole genome shotgun (WGS) entry which is preliminary data.</text>
</comment>
<evidence type="ECO:0000313" key="4">
    <source>
        <dbReference type="Proteomes" id="UP000036893"/>
    </source>
</evidence>
<dbReference type="Proteomes" id="UP000465221">
    <property type="component" value="Unassembled WGS sequence"/>
</dbReference>
<reference evidence="3" key="1">
    <citation type="journal article" date="2015" name="Genome Announc.">
        <title>Draft Genome Sequence of the Pathogenic Filamentous Fungus Aspergillus udagawae Strain IFM 46973T.</title>
        <authorList>
            <person name="Kusuya Y."/>
            <person name="Takahashi-Nakaguchi A."/>
            <person name="Takahashi H."/>
            <person name="Yaguchi T."/>
        </authorList>
    </citation>
    <scope>NUCLEOTIDE SEQUENCE</scope>
    <source>
        <strain evidence="3">IFM 46973</strain>
    </source>
</reference>
<protein>
    <submittedName>
        <fullName evidence="3">Uncharacterized protein</fullName>
    </submittedName>
</protein>
<dbReference type="EMBL" id="BLKC01000002">
    <property type="protein sequence ID" value="GFF22916.1"/>
    <property type="molecule type" value="Genomic_DNA"/>
</dbReference>
<feature type="chain" id="PRO_5042773426" evidence="1">
    <location>
        <begin position="24"/>
        <end position="187"/>
    </location>
</feature>
<feature type="signal peptide" evidence="1">
    <location>
        <begin position="1"/>
        <end position="23"/>
    </location>
</feature>
<dbReference type="AlphaFoldDB" id="A0A8E0UY54"/>
<dbReference type="Proteomes" id="UP000036893">
    <property type="component" value="Unassembled WGS sequence"/>
</dbReference>
<name>A0A8E0UY54_9EURO</name>
<evidence type="ECO:0000313" key="3">
    <source>
        <dbReference type="EMBL" id="GIC88168.1"/>
    </source>
</evidence>